<evidence type="ECO:0000313" key="3">
    <source>
        <dbReference type="EMBL" id="GBR49326.1"/>
    </source>
</evidence>
<dbReference type="RefSeq" id="WP_068172436.1">
    <property type="nucleotide sequence ID" value="NZ_BAQB01000097.1"/>
</dbReference>
<gene>
    <name evidence="3" type="ORF">AA106556_2011</name>
</gene>
<dbReference type="Pfam" id="PF07883">
    <property type="entry name" value="Cupin_2"/>
    <property type="match status" value="1"/>
</dbReference>
<keyword evidence="1" id="KW-0732">Signal</keyword>
<feature type="signal peptide" evidence="1">
    <location>
        <begin position="1"/>
        <end position="23"/>
    </location>
</feature>
<dbReference type="EMBL" id="BAQB01000097">
    <property type="protein sequence ID" value="GBR49326.1"/>
    <property type="molecule type" value="Genomic_DNA"/>
</dbReference>
<dbReference type="SUPFAM" id="SSF51182">
    <property type="entry name" value="RmlC-like cupins"/>
    <property type="match status" value="1"/>
</dbReference>
<dbReference type="Gene3D" id="2.60.120.10">
    <property type="entry name" value="Jelly Rolls"/>
    <property type="match status" value="1"/>
</dbReference>
<reference evidence="3" key="1">
    <citation type="submission" date="2013-04" db="EMBL/GenBank/DDBJ databases">
        <title>The genome sequencing project of 58 acetic acid bacteria.</title>
        <authorList>
            <person name="Okamoto-Kainuma A."/>
            <person name="Ishikawa M."/>
            <person name="Umino S."/>
            <person name="Koizumi Y."/>
            <person name="Shiwa Y."/>
            <person name="Yoshikawa H."/>
            <person name="Matsutani M."/>
            <person name="Matsushita K."/>
        </authorList>
    </citation>
    <scope>NUCLEOTIDE SEQUENCE</scope>
    <source>
        <strain evidence="3">NBRC 106556</strain>
    </source>
</reference>
<name>A0ABQ0QLG1_9PROT</name>
<sequence>MKRYQYVWGLVLWSLYAAPLAVAHDKTGQTAKADRLLQADHSWNGEAYQAYPRGRPQLTVLRITIAPHTALPWHTHPFPNAGYVLEGSLTIEDKATGQTRTFHKGEAFAESVNDPHRGIAGDEPTILLLTYAGTSNEPTSIPLAGEKKEY</sequence>
<organism evidence="3 4">
    <name type="scientific">Neokomagataea tanensis NBRC 106556</name>
    <dbReference type="NCBI Taxonomy" id="1223519"/>
    <lineage>
        <taxon>Bacteria</taxon>
        <taxon>Pseudomonadati</taxon>
        <taxon>Pseudomonadota</taxon>
        <taxon>Alphaproteobacteria</taxon>
        <taxon>Acetobacterales</taxon>
        <taxon>Acetobacteraceae</taxon>
        <taxon>Neokomagataea</taxon>
    </lineage>
</organism>
<feature type="domain" description="Cupin type-2" evidence="2">
    <location>
        <begin position="62"/>
        <end position="130"/>
    </location>
</feature>
<evidence type="ECO:0000259" key="2">
    <source>
        <dbReference type="Pfam" id="PF07883"/>
    </source>
</evidence>
<feature type="chain" id="PRO_5045474357" description="Cupin type-2 domain-containing protein" evidence="1">
    <location>
        <begin position="24"/>
        <end position="150"/>
    </location>
</feature>
<dbReference type="CDD" id="cd02236">
    <property type="entry name" value="cupin_CV2614-like"/>
    <property type="match status" value="1"/>
</dbReference>
<evidence type="ECO:0000313" key="4">
    <source>
        <dbReference type="Proteomes" id="UP001062443"/>
    </source>
</evidence>
<keyword evidence="4" id="KW-1185">Reference proteome</keyword>
<dbReference type="InterPro" id="IPR011051">
    <property type="entry name" value="RmlC_Cupin_sf"/>
</dbReference>
<evidence type="ECO:0000256" key="1">
    <source>
        <dbReference type="SAM" id="SignalP"/>
    </source>
</evidence>
<dbReference type="InterPro" id="IPR014710">
    <property type="entry name" value="RmlC-like_jellyroll"/>
</dbReference>
<dbReference type="InterPro" id="IPR013096">
    <property type="entry name" value="Cupin_2"/>
</dbReference>
<proteinExistence type="predicted"/>
<protein>
    <recommendedName>
        <fullName evidence="2">Cupin type-2 domain-containing protein</fullName>
    </recommendedName>
</protein>
<accession>A0ABQ0QLG1</accession>
<comment type="caution">
    <text evidence="3">The sequence shown here is derived from an EMBL/GenBank/DDBJ whole genome shotgun (WGS) entry which is preliminary data.</text>
</comment>
<dbReference type="Proteomes" id="UP001062443">
    <property type="component" value="Unassembled WGS sequence"/>
</dbReference>